<keyword evidence="4" id="KW-1185">Reference proteome</keyword>
<gene>
    <name evidence="3" type="ORF">PQU98_10005</name>
</gene>
<dbReference type="PANTHER" id="PTHR28008:SF1">
    <property type="entry name" value="DOMAIN PROTEIN, PUTATIVE (AFU_ORTHOLOGUE AFUA_3G10980)-RELATED"/>
    <property type="match status" value="1"/>
</dbReference>
<feature type="transmembrane region" description="Helical" evidence="1">
    <location>
        <begin position="68"/>
        <end position="86"/>
    </location>
</feature>
<evidence type="ECO:0000313" key="4">
    <source>
        <dbReference type="Proteomes" id="UP001218579"/>
    </source>
</evidence>
<keyword evidence="1" id="KW-0812">Transmembrane</keyword>
<dbReference type="Proteomes" id="UP001218579">
    <property type="component" value="Unassembled WGS sequence"/>
</dbReference>
<feature type="domain" description="VanZ-like" evidence="2">
    <location>
        <begin position="45"/>
        <end position="107"/>
    </location>
</feature>
<dbReference type="RefSeq" id="WP_272744801.1">
    <property type="nucleotide sequence ID" value="NZ_JAQQKV010000002.1"/>
</dbReference>
<evidence type="ECO:0000313" key="3">
    <source>
        <dbReference type="EMBL" id="MDC7676464.1"/>
    </source>
</evidence>
<dbReference type="InterPro" id="IPR006976">
    <property type="entry name" value="VanZ-like"/>
</dbReference>
<sequence length="151" mass="16628">MSRQSQAVILVRMAVILLAVVLSVLMFGPFQGREQELGLSDKEAHVLAFFVFTLLAVTAFPRVRKWDVGLACLIVAGLSEIIQMFTGRSASLYDWIADAAGVVMAIAPMTFASLRSQMRGEKRLRRRATDAVLNRPTPPTLAGVRLRRRAG</sequence>
<feature type="transmembrane region" description="Helical" evidence="1">
    <location>
        <begin position="7"/>
        <end position="32"/>
    </location>
</feature>
<protein>
    <submittedName>
        <fullName evidence="3">VanZ family protein</fullName>
    </submittedName>
</protein>
<accession>A0ABT5HLK3</accession>
<name>A0ABT5HLK3_9CAUL</name>
<dbReference type="Pfam" id="PF04892">
    <property type="entry name" value="VanZ"/>
    <property type="match status" value="1"/>
</dbReference>
<dbReference type="EMBL" id="JAQQKV010000002">
    <property type="protein sequence ID" value="MDC7676464.1"/>
    <property type="molecule type" value="Genomic_DNA"/>
</dbReference>
<keyword evidence="1" id="KW-1133">Transmembrane helix</keyword>
<feature type="transmembrane region" description="Helical" evidence="1">
    <location>
        <begin position="44"/>
        <end position="61"/>
    </location>
</feature>
<keyword evidence="1" id="KW-0472">Membrane</keyword>
<comment type="caution">
    <text evidence="3">The sequence shown here is derived from an EMBL/GenBank/DDBJ whole genome shotgun (WGS) entry which is preliminary data.</text>
</comment>
<organism evidence="3 4">
    <name type="scientific">Asticcacaulis machinosus</name>
    <dbReference type="NCBI Taxonomy" id="2984211"/>
    <lineage>
        <taxon>Bacteria</taxon>
        <taxon>Pseudomonadati</taxon>
        <taxon>Pseudomonadota</taxon>
        <taxon>Alphaproteobacteria</taxon>
        <taxon>Caulobacterales</taxon>
        <taxon>Caulobacteraceae</taxon>
        <taxon>Asticcacaulis</taxon>
    </lineage>
</organism>
<dbReference type="NCBIfam" id="NF037970">
    <property type="entry name" value="vanZ_1"/>
    <property type="match status" value="1"/>
</dbReference>
<evidence type="ECO:0000259" key="2">
    <source>
        <dbReference type="Pfam" id="PF04892"/>
    </source>
</evidence>
<dbReference type="PANTHER" id="PTHR28008">
    <property type="entry name" value="DOMAIN PROTEIN, PUTATIVE (AFU_ORTHOLOGUE AFUA_3G10980)-RELATED"/>
    <property type="match status" value="1"/>
</dbReference>
<evidence type="ECO:0000256" key="1">
    <source>
        <dbReference type="SAM" id="Phobius"/>
    </source>
</evidence>
<reference evidence="3 4" key="1">
    <citation type="submission" date="2023-01" db="EMBL/GenBank/DDBJ databases">
        <title>Novel species of the genus Asticcacaulis isolated from rivers.</title>
        <authorList>
            <person name="Lu H."/>
        </authorList>
    </citation>
    <scope>NUCLEOTIDE SEQUENCE [LARGE SCALE GENOMIC DNA]</scope>
    <source>
        <strain evidence="3 4">LKC15W</strain>
    </source>
</reference>
<proteinExistence type="predicted"/>
<feature type="transmembrane region" description="Helical" evidence="1">
    <location>
        <begin position="92"/>
        <end position="114"/>
    </location>
</feature>